<evidence type="ECO:0000313" key="2">
    <source>
        <dbReference type="Proteomes" id="UP000276133"/>
    </source>
</evidence>
<organism evidence="1 2">
    <name type="scientific">Brachionus plicatilis</name>
    <name type="common">Marine rotifer</name>
    <name type="synonym">Brachionus muelleri</name>
    <dbReference type="NCBI Taxonomy" id="10195"/>
    <lineage>
        <taxon>Eukaryota</taxon>
        <taxon>Metazoa</taxon>
        <taxon>Spiralia</taxon>
        <taxon>Gnathifera</taxon>
        <taxon>Rotifera</taxon>
        <taxon>Eurotatoria</taxon>
        <taxon>Monogononta</taxon>
        <taxon>Pseudotrocha</taxon>
        <taxon>Ploima</taxon>
        <taxon>Brachionidae</taxon>
        <taxon>Brachionus</taxon>
    </lineage>
</organism>
<comment type="caution">
    <text evidence="1">The sequence shown here is derived from an EMBL/GenBank/DDBJ whole genome shotgun (WGS) entry which is preliminary data.</text>
</comment>
<dbReference type="Proteomes" id="UP000276133">
    <property type="component" value="Unassembled WGS sequence"/>
</dbReference>
<name>A0A3M7R8Z1_BRAPC</name>
<protein>
    <submittedName>
        <fullName evidence="1">Uncharacterized protein</fullName>
    </submittedName>
</protein>
<accession>A0A3M7R8Z1</accession>
<reference evidence="1 2" key="1">
    <citation type="journal article" date="2018" name="Sci. Rep.">
        <title>Genomic signatures of local adaptation to the degree of environmental predictability in rotifers.</title>
        <authorList>
            <person name="Franch-Gras L."/>
            <person name="Hahn C."/>
            <person name="Garcia-Roger E.M."/>
            <person name="Carmona M.J."/>
            <person name="Serra M."/>
            <person name="Gomez A."/>
        </authorList>
    </citation>
    <scope>NUCLEOTIDE SEQUENCE [LARGE SCALE GENOMIC DNA]</scope>
    <source>
        <strain evidence="1">HYR1</strain>
    </source>
</reference>
<proteinExistence type="predicted"/>
<gene>
    <name evidence="1" type="ORF">BpHYR1_036085</name>
</gene>
<keyword evidence="2" id="KW-1185">Reference proteome</keyword>
<dbReference type="EMBL" id="REGN01003924">
    <property type="protein sequence ID" value="RNA20082.1"/>
    <property type="molecule type" value="Genomic_DNA"/>
</dbReference>
<sequence>MGHKLHFRWIIMILNSMTTYNIEPKANSLGMVLYNHWVHIAQASANFVFELLKIFALPITLINFSFQISSKIFDWSCFWYLGSALF</sequence>
<dbReference type="AlphaFoldDB" id="A0A3M7R8Z1"/>
<evidence type="ECO:0000313" key="1">
    <source>
        <dbReference type="EMBL" id="RNA20082.1"/>
    </source>
</evidence>